<comment type="caution">
    <text evidence="1">The sequence shown here is derived from an EMBL/GenBank/DDBJ whole genome shotgun (WGS) entry which is preliminary data.</text>
</comment>
<sequence>MITYNDDESCMTAGSFRAMSNRFDQRVRWYFLEQI</sequence>
<accession>A0A0V0SR21</accession>
<dbReference type="AlphaFoldDB" id="A0A0V0SR21"/>
<name>A0A0V0SR21_9BILA</name>
<reference evidence="1 2" key="1">
    <citation type="submission" date="2015-01" db="EMBL/GenBank/DDBJ databases">
        <title>Evolution of Trichinella species and genotypes.</title>
        <authorList>
            <person name="Korhonen P.K."/>
            <person name="Edoardo P."/>
            <person name="Giuseppe L.R."/>
            <person name="Gasser R.B."/>
        </authorList>
    </citation>
    <scope>NUCLEOTIDE SEQUENCE [LARGE SCALE GENOMIC DNA]</scope>
    <source>
        <strain evidence="1">ISS417</strain>
    </source>
</reference>
<protein>
    <submittedName>
        <fullName evidence="1">Uncharacterized protein</fullName>
    </submittedName>
</protein>
<evidence type="ECO:0000313" key="2">
    <source>
        <dbReference type="Proteomes" id="UP000055048"/>
    </source>
</evidence>
<proteinExistence type="predicted"/>
<gene>
    <name evidence="1" type="ORF">T05_1756</name>
</gene>
<dbReference type="EMBL" id="JYDJ01003559">
    <property type="protein sequence ID" value="KRX29196.1"/>
    <property type="molecule type" value="Genomic_DNA"/>
</dbReference>
<dbReference type="Proteomes" id="UP000055048">
    <property type="component" value="Unassembled WGS sequence"/>
</dbReference>
<evidence type="ECO:0000313" key="1">
    <source>
        <dbReference type="EMBL" id="KRX29196.1"/>
    </source>
</evidence>
<keyword evidence="2" id="KW-1185">Reference proteome</keyword>
<organism evidence="1 2">
    <name type="scientific">Trichinella murrelli</name>
    <dbReference type="NCBI Taxonomy" id="144512"/>
    <lineage>
        <taxon>Eukaryota</taxon>
        <taxon>Metazoa</taxon>
        <taxon>Ecdysozoa</taxon>
        <taxon>Nematoda</taxon>
        <taxon>Enoplea</taxon>
        <taxon>Dorylaimia</taxon>
        <taxon>Trichinellida</taxon>
        <taxon>Trichinellidae</taxon>
        <taxon>Trichinella</taxon>
    </lineage>
</organism>